<feature type="region of interest" description="Disordered" evidence="1">
    <location>
        <begin position="140"/>
        <end position="165"/>
    </location>
</feature>
<organism evidence="2 3">
    <name type="scientific">Peronospora destructor</name>
    <dbReference type="NCBI Taxonomy" id="86335"/>
    <lineage>
        <taxon>Eukaryota</taxon>
        <taxon>Sar</taxon>
        <taxon>Stramenopiles</taxon>
        <taxon>Oomycota</taxon>
        <taxon>Peronosporomycetes</taxon>
        <taxon>Peronosporales</taxon>
        <taxon>Peronosporaceae</taxon>
        <taxon>Peronospora</taxon>
    </lineage>
</organism>
<dbReference type="AlphaFoldDB" id="A0AAV0UDY5"/>
<dbReference type="Proteomes" id="UP001162029">
    <property type="component" value="Unassembled WGS sequence"/>
</dbReference>
<dbReference type="EMBL" id="CANTFM010001115">
    <property type="protein sequence ID" value="CAI5735227.1"/>
    <property type="molecule type" value="Genomic_DNA"/>
</dbReference>
<keyword evidence="3" id="KW-1185">Reference proteome</keyword>
<accession>A0AAV0UDY5</accession>
<evidence type="ECO:0000313" key="3">
    <source>
        <dbReference type="Proteomes" id="UP001162029"/>
    </source>
</evidence>
<reference evidence="2" key="1">
    <citation type="submission" date="2022-12" db="EMBL/GenBank/DDBJ databases">
        <authorList>
            <person name="Webb A."/>
        </authorList>
    </citation>
    <scope>NUCLEOTIDE SEQUENCE</scope>
    <source>
        <strain evidence="2">Pd1</strain>
    </source>
</reference>
<evidence type="ECO:0000313" key="2">
    <source>
        <dbReference type="EMBL" id="CAI5735227.1"/>
    </source>
</evidence>
<evidence type="ECO:0000256" key="1">
    <source>
        <dbReference type="SAM" id="MobiDB-lite"/>
    </source>
</evidence>
<gene>
    <name evidence="2" type="ORF">PDE001_LOCUS5954</name>
</gene>
<comment type="caution">
    <text evidence="2">The sequence shown here is derived from an EMBL/GenBank/DDBJ whole genome shotgun (WGS) entry which is preliminary data.</text>
</comment>
<sequence length="256" mass="27732">MTRMIGSQLLQSLAVNNMNIAELDASSIGSSDDATLSSCSSSCAENDRISRKLANLTDESLLNALNLSVRANGRVSNGAAHRGGTTTMSTKDVQALEQIHVRLEEFHFDTGIPRLAVHPNVTNVVFPSLATFLRSSLTTDASPNHSAASEDSVANNRSGDSNEADFSSRSGVYAALTHYYAFPSADKWMMKKFEDDDILDCTLQQVCLVHSGVTVYTPSLTALKLFETFDDISVAPTTKRSMRLKALLKMVQVAFS</sequence>
<protein>
    <submittedName>
        <fullName evidence="2">Uncharacterized protein</fullName>
    </submittedName>
</protein>
<name>A0AAV0UDY5_9STRA</name>
<proteinExistence type="predicted"/>